<protein>
    <submittedName>
        <fullName evidence="1">Uncharacterized protein</fullName>
    </submittedName>
</protein>
<dbReference type="AlphaFoldDB" id="E0Y1C6"/>
<organism evidence="1">
    <name type="scientific">uncultured alpha proteobacterium EB080_L58F04</name>
    <dbReference type="NCBI Taxonomy" id="710798"/>
    <lineage>
        <taxon>Bacteria</taxon>
        <taxon>Pseudomonadati</taxon>
        <taxon>Pseudomonadota</taxon>
        <taxon>Alphaproteobacteria</taxon>
        <taxon>environmental samples</taxon>
    </lineage>
</organism>
<dbReference type="Gene3D" id="1.25.40.10">
    <property type="entry name" value="Tetratricopeptide repeat domain"/>
    <property type="match status" value="1"/>
</dbReference>
<accession>E0Y1C6</accession>
<name>E0Y1C6_9PROT</name>
<evidence type="ECO:0000313" key="1">
    <source>
        <dbReference type="EMBL" id="ADI20467.1"/>
    </source>
</evidence>
<reference evidence="1" key="1">
    <citation type="journal article" date="2011" name="Environ. Microbiol.">
        <title>Time-series analyses of Monterey Bay coastal microbial picoplankton using a 'genome proxy' microarray.</title>
        <authorList>
            <person name="Rich V.I."/>
            <person name="Pham V.D."/>
            <person name="Eppley J."/>
            <person name="Shi Y."/>
            <person name="DeLong E.F."/>
        </authorList>
    </citation>
    <scope>NUCLEOTIDE SEQUENCE</scope>
</reference>
<dbReference type="SUPFAM" id="SSF48452">
    <property type="entry name" value="TPR-like"/>
    <property type="match status" value="1"/>
</dbReference>
<dbReference type="InterPro" id="IPR011990">
    <property type="entry name" value="TPR-like_helical_dom_sf"/>
</dbReference>
<sequence length="70" mass="8019">MKEGYDQRMKYAKEALELNPSHPRSNSQCGMAICNEGRFAEAEKLSLGAIKLDPVQRKSYESFFGFSIWQ</sequence>
<proteinExistence type="predicted"/>
<dbReference type="EMBL" id="GU474942">
    <property type="protein sequence ID" value="ADI20467.1"/>
    <property type="molecule type" value="Genomic_DNA"/>
</dbReference>